<dbReference type="NCBIfam" id="TIGR04514">
    <property type="entry name" value="GWxTD_dom"/>
    <property type="match status" value="1"/>
</dbReference>
<name>A0A6J4Q6L0_9BACT</name>
<dbReference type="EMBL" id="CADCUR010000299">
    <property type="protein sequence ID" value="CAA9429278.1"/>
    <property type="molecule type" value="Genomic_DNA"/>
</dbReference>
<dbReference type="AlphaFoldDB" id="A0A6J4Q6L0"/>
<accession>A0A6J4Q6L0</accession>
<proteinExistence type="predicted"/>
<gene>
    <name evidence="2" type="ORF">AVDCRST_MAG74-3572</name>
</gene>
<protein>
    <recommendedName>
        <fullName evidence="1">GWxTD domain-containing protein</fullName>
    </recommendedName>
</protein>
<evidence type="ECO:0000313" key="2">
    <source>
        <dbReference type="EMBL" id="CAA9429278.1"/>
    </source>
</evidence>
<evidence type="ECO:0000259" key="1">
    <source>
        <dbReference type="Pfam" id="PF20094"/>
    </source>
</evidence>
<feature type="domain" description="GWxTD" evidence="1">
    <location>
        <begin position="54"/>
        <end position="143"/>
    </location>
</feature>
<organism evidence="2">
    <name type="scientific">uncultured Pyrinomonadaceae bacterium</name>
    <dbReference type="NCBI Taxonomy" id="2283094"/>
    <lineage>
        <taxon>Bacteria</taxon>
        <taxon>Pseudomonadati</taxon>
        <taxon>Acidobacteriota</taxon>
        <taxon>Blastocatellia</taxon>
        <taxon>Blastocatellales</taxon>
        <taxon>Pyrinomonadaceae</taxon>
        <taxon>environmental samples</taxon>
    </lineage>
</organism>
<sequence>MFKKSLIRDTALTVSILAAGASVGYAQDAKPTEDPSQKARKVSEEKDKIYKNWLSKDVEYIITSDEKKAYKALKTDEERENFIENFWRRRDPDPDTEENEYREEYYERIAYANEHFASGIPGWKTDRGRIYITFGKPDSVESHPSGGSYDRPSYEGGGSTTTYPFETWFYRHLDNVGDGIEIEFVDPTGTGEYRIARSPNEKDALLNVPGAGLTTAESLGLSNKGDRISGMGNGNYYGREQDNPFRRMEIIANLQRPPQVKFSDLQSSITDSGVIDNNPLDFDMRVDFFRQSDDRVITAFTLQTENKELQFSDNGGLQTARMNIFGRIMAVSGKRSGIFEDSVTTNATTAELVEARDRKSIYQKAVALTPGTYKVDVVVRDVGTGNKGIRSIGFTVPRYEETKLATSTLVLASTLRTTTERDIGGSFVIGSAKVIPNLSGVYKKGQDVGVYLQVYNTGIDQTTLRPAVDVVYVLTKDGKEILRQNENWEGLSDSGQRLTLARLIPTGGLATGEYELKIKIKDRVKDNQTLEPSAKFIVVQP</sequence>
<reference evidence="2" key="1">
    <citation type="submission" date="2020-02" db="EMBL/GenBank/DDBJ databases">
        <authorList>
            <person name="Meier V. D."/>
        </authorList>
    </citation>
    <scope>NUCLEOTIDE SEQUENCE</scope>
    <source>
        <strain evidence="2">AVDCRST_MAG74</strain>
    </source>
</reference>
<dbReference type="Pfam" id="PF20094">
    <property type="entry name" value="GWxTD_dom"/>
    <property type="match status" value="1"/>
</dbReference>
<dbReference type="InterPro" id="IPR030959">
    <property type="entry name" value="GWxTD_dom"/>
</dbReference>